<organism evidence="9 10">
    <name type="scientific">Brachybacterium alimentarium</name>
    <dbReference type="NCBI Taxonomy" id="47845"/>
    <lineage>
        <taxon>Bacteria</taxon>
        <taxon>Bacillati</taxon>
        <taxon>Actinomycetota</taxon>
        <taxon>Actinomycetes</taxon>
        <taxon>Micrococcales</taxon>
        <taxon>Dermabacteraceae</taxon>
        <taxon>Brachybacterium</taxon>
    </lineage>
</organism>
<keyword evidence="10" id="KW-1185">Reference proteome</keyword>
<evidence type="ECO:0008006" key="11">
    <source>
        <dbReference type="Google" id="ProtNLM"/>
    </source>
</evidence>
<keyword evidence="3" id="KW-0813">Transport</keyword>
<comment type="caution">
    <text evidence="9">The sequence shown here is derived from an EMBL/GenBank/DDBJ whole genome shotgun (WGS) entry which is preliminary data.</text>
</comment>
<dbReference type="GO" id="GO:0022857">
    <property type="term" value="F:transmembrane transporter activity"/>
    <property type="evidence" value="ECO:0007669"/>
    <property type="project" value="InterPro"/>
</dbReference>
<feature type="transmembrane region" description="Helical" evidence="8">
    <location>
        <begin position="226"/>
        <end position="246"/>
    </location>
</feature>
<dbReference type="OrthoDB" id="4455417at2"/>
<protein>
    <recommendedName>
        <fullName evidence="11">Iron ABC transporter permease</fullName>
    </recommendedName>
</protein>
<evidence type="ECO:0000313" key="10">
    <source>
        <dbReference type="Proteomes" id="UP000218598"/>
    </source>
</evidence>
<evidence type="ECO:0000256" key="8">
    <source>
        <dbReference type="SAM" id="Phobius"/>
    </source>
</evidence>
<dbReference type="PANTHER" id="PTHR30472:SF24">
    <property type="entry name" value="FERRIC ENTEROBACTIN TRANSPORT SYSTEM PERMEASE PROTEIN FEPG"/>
    <property type="match status" value="1"/>
</dbReference>
<evidence type="ECO:0000256" key="1">
    <source>
        <dbReference type="ARBA" id="ARBA00004651"/>
    </source>
</evidence>
<keyword evidence="5 8" id="KW-0812">Transmembrane</keyword>
<dbReference type="EMBL" id="NRGR01000020">
    <property type="protein sequence ID" value="PCC38782.1"/>
    <property type="molecule type" value="Genomic_DNA"/>
</dbReference>
<feature type="transmembrane region" description="Helical" evidence="8">
    <location>
        <begin position="266"/>
        <end position="292"/>
    </location>
</feature>
<dbReference type="Gene3D" id="1.10.3470.10">
    <property type="entry name" value="ABC transporter involved in vitamin B12 uptake, BtuC"/>
    <property type="match status" value="1"/>
</dbReference>
<dbReference type="SUPFAM" id="SSF81345">
    <property type="entry name" value="ABC transporter involved in vitamin B12 uptake, BtuC"/>
    <property type="match status" value="1"/>
</dbReference>
<evidence type="ECO:0000256" key="3">
    <source>
        <dbReference type="ARBA" id="ARBA00022448"/>
    </source>
</evidence>
<dbReference type="PANTHER" id="PTHR30472">
    <property type="entry name" value="FERRIC ENTEROBACTIN TRANSPORT SYSTEM PERMEASE PROTEIN"/>
    <property type="match status" value="1"/>
</dbReference>
<keyword evidence="7 8" id="KW-0472">Membrane</keyword>
<reference evidence="9 10" key="1">
    <citation type="journal article" date="2017" name="Elife">
        <title>Extensive horizontal gene transfer in cheese-associated bacteria.</title>
        <authorList>
            <person name="Bonham K.S."/>
            <person name="Wolfe B.E."/>
            <person name="Dutton R.J."/>
        </authorList>
    </citation>
    <scope>NUCLEOTIDE SEQUENCE [LARGE SCALE GENOMIC DNA]</scope>
    <source>
        <strain evidence="9 10">341_9</strain>
    </source>
</reference>
<evidence type="ECO:0000256" key="7">
    <source>
        <dbReference type="ARBA" id="ARBA00023136"/>
    </source>
</evidence>
<keyword evidence="6 8" id="KW-1133">Transmembrane helix</keyword>
<sequence length="389" mass="39614">MNARNPAPQSAPARTAVASTSAPVLTARRARRRLVTVALSVIAVALTLLALSRGDFPLTLPELLQALAGRGGFASTIVLEWRMPRALAALVFGAALALSGAIFQTLTRNPLGSPDVLGFSTGAYTGVLLLTLVAPPALAGTLGGAANTLGALLGGIGTAVIVYLLARRDGVQGFRLIVVGIGASAMLNALNVWILLQAQDEVAMAASMWGAGSLALVDWAGMLPVLILLVVAVPGLLLCVPVMQQLELGDDMASVHGVSVERTRRRILLLAVVLVAAVTALSGPIAFVALSAPQLAKRLVAGTGIPLAASAAMGAVLLSGADLVAQHVLPTDLPVGVLTIVLGGLYLVGLLLAPALQALRTGGALWSGPCLRRPSNSDHFSPIPAPTKH</sequence>
<name>A0A2A3YG86_9MICO</name>
<dbReference type="Proteomes" id="UP000218598">
    <property type="component" value="Unassembled WGS sequence"/>
</dbReference>
<dbReference type="AlphaFoldDB" id="A0A2A3YG86"/>
<dbReference type="InterPro" id="IPR000522">
    <property type="entry name" value="ABC_transptr_permease_BtuC"/>
</dbReference>
<proteinExistence type="inferred from homology"/>
<dbReference type="CDD" id="cd06550">
    <property type="entry name" value="TM_ABC_iron-siderophores_like"/>
    <property type="match status" value="1"/>
</dbReference>
<feature type="transmembrane region" description="Helical" evidence="8">
    <location>
        <begin position="299"/>
        <end position="321"/>
    </location>
</feature>
<evidence type="ECO:0000256" key="2">
    <source>
        <dbReference type="ARBA" id="ARBA00007935"/>
    </source>
</evidence>
<dbReference type="GO" id="GO:0033214">
    <property type="term" value="P:siderophore-iron import into cell"/>
    <property type="evidence" value="ECO:0007669"/>
    <property type="project" value="TreeGrafter"/>
</dbReference>
<keyword evidence="4" id="KW-1003">Cell membrane</keyword>
<evidence type="ECO:0000256" key="6">
    <source>
        <dbReference type="ARBA" id="ARBA00022989"/>
    </source>
</evidence>
<evidence type="ECO:0000256" key="4">
    <source>
        <dbReference type="ARBA" id="ARBA00022475"/>
    </source>
</evidence>
<gene>
    <name evidence="9" type="ORF">CIK66_12710</name>
</gene>
<feature type="transmembrane region" description="Helical" evidence="8">
    <location>
        <begin position="144"/>
        <end position="166"/>
    </location>
</feature>
<dbReference type="Pfam" id="PF01032">
    <property type="entry name" value="FecCD"/>
    <property type="match status" value="1"/>
</dbReference>
<feature type="transmembrane region" description="Helical" evidence="8">
    <location>
        <begin position="116"/>
        <end position="138"/>
    </location>
</feature>
<evidence type="ECO:0000313" key="9">
    <source>
        <dbReference type="EMBL" id="PCC38782.1"/>
    </source>
</evidence>
<feature type="transmembrane region" description="Helical" evidence="8">
    <location>
        <begin position="86"/>
        <end position="104"/>
    </location>
</feature>
<comment type="similarity">
    <text evidence="2">Belongs to the binding-protein-dependent transport system permease family. FecCD subfamily.</text>
</comment>
<dbReference type="InterPro" id="IPR037294">
    <property type="entry name" value="ABC_BtuC-like"/>
</dbReference>
<dbReference type="GO" id="GO:0005886">
    <property type="term" value="C:plasma membrane"/>
    <property type="evidence" value="ECO:0007669"/>
    <property type="project" value="UniProtKB-SubCell"/>
</dbReference>
<feature type="transmembrane region" description="Helical" evidence="8">
    <location>
        <begin position="173"/>
        <end position="196"/>
    </location>
</feature>
<comment type="subcellular location">
    <subcellularLocation>
        <location evidence="1">Cell membrane</location>
        <topology evidence="1">Multi-pass membrane protein</topology>
    </subcellularLocation>
</comment>
<evidence type="ECO:0000256" key="5">
    <source>
        <dbReference type="ARBA" id="ARBA00022692"/>
    </source>
</evidence>
<accession>A0A2A3YG86</accession>
<feature type="transmembrane region" description="Helical" evidence="8">
    <location>
        <begin position="34"/>
        <end position="52"/>
    </location>
</feature>
<feature type="transmembrane region" description="Helical" evidence="8">
    <location>
        <begin position="333"/>
        <end position="353"/>
    </location>
</feature>